<accession>Q2LQZ0</accession>
<gene>
    <name evidence="1" type="ORF">SYN_02230</name>
</gene>
<sequence>MVDIIQNNLDFFPLSFDFLKVYAHRWVSEIPETRVKRVTLYRYSSYYAKFLHKQHPVKYCIVFDVEDEVLPEHDPETPHVRKDNDRSIYSYIEYFHTIRDQDSYLSLMDAGFSDVYKHKPDENFKDEWMFLTRLLAKDDKGVKINEPCWVLYNSENTEYEAANCSIPMTSPKPSMTPKKIGYSDFVQIFKIGSEELDNWNNFETRSNGVYVKNPESYKDCFLTPGELAALTAHPTGNLSEPALAFPCSKKELIRFIDFYGLAGFLNTEALKMVADGPEAVETEQETVTQFAVSLPPVHQTVNFFTKGNGGIWHIGYEGKTEIFRNLVGFLYLAYLLERPGQAVPCTEIYQTEKPANSITSDKAIAEGLCLGSTSRIIVHGVDQEEPPTRESLKKHLDQLWADYYDAESDLERKEILAEVTLVKQSLNAERTQHDLHSAKVQTYIKKGIDRAISAIDKAGMNTLAEHLKLHINPNGKYGYIYTGTAWEITL</sequence>
<dbReference type="AlphaFoldDB" id="Q2LQZ0"/>
<protein>
    <submittedName>
        <fullName evidence="1">Hypothetical cytosolic protein</fullName>
    </submittedName>
</protein>
<dbReference type="InParanoid" id="Q2LQZ0"/>
<dbReference type="HOGENOM" id="CLU_556562_0_0_7"/>
<dbReference type="RefSeq" id="WP_011416530.1">
    <property type="nucleotide sequence ID" value="NC_007759.1"/>
</dbReference>
<dbReference type="Proteomes" id="UP000001933">
    <property type="component" value="Chromosome"/>
</dbReference>
<evidence type="ECO:0000313" key="1">
    <source>
        <dbReference type="EMBL" id="ABC76496.1"/>
    </source>
</evidence>
<dbReference type="EMBL" id="CP000252">
    <property type="protein sequence ID" value="ABC76496.1"/>
    <property type="molecule type" value="Genomic_DNA"/>
</dbReference>
<evidence type="ECO:0000313" key="2">
    <source>
        <dbReference type="Proteomes" id="UP000001933"/>
    </source>
</evidence>
<organism evidence="1 2">
    <name type="scientific">Syntrophus aciditrophicus (strain SB)</name>
    <dbReference type="NCBI Taxonomy" id="56780"/>
    <lineage>
        <taxon>Bacteria</taxon>
        <taxon>Pseudomonadati</taxon>
        <taxon>Thermodesulfobacteriota</taxon>
        <taxon>Syntrophia</taxon>
        <taxon>Syntrophales</taxon>
        <taxon>Syntrophaceae</taxon>
        <taxon>Syntrophus</taxon>
    </lineage>
</organism>
<dbReference type="KEGG" id="sat:SYN_02230"/>
<reference evidence="1 2" key="1">
    <citation type="journal article" date="2007" name="Proc. Natl. Acad. Sci. U.S.A.">
        <title>The genome of Syntrophus aciditrophicus: life at the thermodynamic limit of microbial growth.</title>
        <authorList>
            <person name="McInerney M.J."/>
            <person name="Rohlin L."/>
            <person name="Mouttaki H."/>
            <person name="Kim U."/>
            <person name="Krupp R.S."/>
            <person name="Rios-Hernandez L."/>
            <person name="Sieber J."/>
            <person name="Struchtemeyer C.G."/>
            <person name="Bhattacharyya A."/>
            <person name="Campbell J.W."/>
            <person name="Gunsalus R.P."/>
        </authorList>
    </citation>
    <scope>NUCLEOTIDE SEQUENCE [LARGE SCALE GENOMIC DNA]</scope>
    <source>
        <strain evidence="1 2">SB</strain>
    </source>
</reference>
<dbReference type="STRING" id="56780.SYN_02230"/>
<dbReference type="OrthoDB" id="134712at2"/>
<proteinExistence type="predicted"/>
<keyword evidence="2" id="KW-1185">Reference proteome</keyword>
<name>Q2LQZ0_SYNAS</name>